<dbReference type="PROSITE" id="PS50287">
    <property type="entry name" value="SRCR_2"/>
    <property type="match status" value="1"/>
</dbReference>
<evidence type="ECO:0000259" key="1">
    <source>
        <dbReference type="PROSITE" id="PS50287"/>
    </source>
</evidence>
<comment type="caution">
    <text evidence="2">The sequence shown here is derived from an EMBL/GenBank/DDBJ whole genome shotgun (WGS) entry which is preliminary data.</text>
</comment>
<feature type="domain" description="SRCR" evidence="1">
    <location>
        <begin position="287"/>
        <end position="350"/>
    </location>
</feature>
<dbReference type="SUPFAM" id="SSF52200">
    <property type="entry name" value="Toll/Interleukin receptor TIR domain"/>
    <property type="match status" value="1"/>
</dbReference>
<organism evidence="2">
    <name type="scientific">bioreactor metagenome</name>
    <dbReference type="NCBI Taxonomy" id="1076179"/>
    <lineage>
        <taxon>unclassified sequences</taxon>
        <taxon>metagenomes</taxon>
        <taxon>ecological metagenomes</taxon>
    </lineage>
</organism>
<accession>A0A644XFK0</accession>
<protein>
    <recommendedName>
        <fullName evidence="1">SRCR domain-containing protein</fullName>
    </recommendedName>
</protein>
<gene>
    <name evidence="2" type="ORF">SDC9_59298</name>
</gene>
<dbReference type="Gene3D" id="3.40.50.10140">
    <property type="entry name" value="Toll/interleukin-1 receptor homology (TIR) domain"/>
    <property type="match status" value="1"/>
</dbReference>
<proteinExistence type="predicted"/>
<dbReference type="GO" id="GO:0016020">
    <property type="term" value="C:membrane"/>
    <property type="evidence" value="ECO:0007669"/>
    <property type="project" value="InterPro"/>
</dbReference>
<dbReference type="InterPro" id="IPR032675">
    <property type="entry name" value="LRR_dom_sf"/>
</dbReference>
<dbReference type="EMBL" id="VSSQ01002043">
    <property type="protein sequence ID" value="MPM12943.1"/>
    <property type="molecule type" value="Genomic_DNA"/>
</dbReference>
<name>A0A644XFK0_9ZZZZ</name>
<dbReference type="GO" id="GO:0007165">
    <property type="term" value="P:signal transduction"/>
    <property type="evidence" value="ECO:0007669"/>
    <property type="project" value="InterPro"/>
</dbReference>
<dbReference type="InterPro" id="IPR026906">
    <property type="entry name" value="LRR_5"/>
</dbReference>
<reference evidence="2" key="1">
    <citation type="submission" date="2019-08" db="EMBL/GenBank/DDBJ databases">
        <authorList>
            <person name="Kucharzyk K."/>
            <person name="Murdoch R.W."/>
            <person name="Higgins S."/>
            <person name="Loffler F."/>
        </authorList>
    </citation>
    <scope>NUCLEOTIDE SEQUENCE</scope>
</reference>
<dbReference type="InterPro" id="IPR001190">
    <property type="entry name" value="SRCR"/>
</dbReference>
<dbReference type="Pfam" id="PF13306">
    <property type="entry name" value="LRR_5"/>
    <property type="match status" value="1"/>
</dbReference>
<dbReference type="InterPro" id="IPR000157">
    <property type="entry name" value="TIR_dom"/>
</dbReference>
<dbReference type="Pfam" id="PF13676">
    <property type="entry name" value="TIR_2"/>
    <property type="match status" value="1"/>
</dbReference>
<sequence>MGLFNKFKKQEAPKPTLVSGVGRMPFPAYRGSEPYIFISYAHVDSARVFAEIKGFNENGYNVWYDEGISPGNEWTDEIADFLEKCGLFIVFITPASAISPNVLNEINYAIDEKKPFVAIHLQETTLRAGIKLQIGTKQAILKYNMTDEEYLYKYTSAFERLGMRQKKKAAVSVPQTFVNAPGTENHKLSEQSAARGVKNQVPPQSAVLSHETECGYVPKGKAIITAEGGTIYTAAANSFFVRSWERLFDGLAPDYNPSNPELIPFSEMVAMTLEDTEEKYSCSEFNIRRKDGTEKKIAVDSPVEFVFACDNKSVVLGRIQLKSISFDWNTKCQDQWEILRFTLKDGSSVCSPGVLTFIGHKDRPLELPQGHLSGWVSGNSWSSALRTKRGQQLPFSQLRRVTFTDVQTEKDALYDRWLTVCRAVILFKDGRSLTAVLDFDSLSFFVVDEFGPVEIKVEELTSIDTVHPNEAGLKSRINTPPTREIIEVGDFQIEHGLLRDYLGSEPDIKLPDEVQIIGYSSFGEGVNVIETVDLNRTGALLDNAFANCPNLREIRIPRSVTMIQERPFANCPKLTVYCCRNQLPKDFEKNYGGKDIVYLDENEEATWS</sequence>
<dbReference type="InterPro" id="IPR035897">
    <property type="entry name" value="Toll_tir_struct_dom_sf"/>
</dbReference>
<dbReference type="AlphaFoldDB" id="A0A644XFK0"/>
<evidence type="ECO:0000313" key="2">
    <source>
        <dbReference type="EMBL" id="MPM12943.1"/>
    </source>
</evidence>
<dbReference type="Gene3D" id="3.80.10.10">
    <property type="entry name" value="Ribonuclease Inhibitor"/>
    <property type="match status" value="1"/>
</dbReference>